<proteinExistence type="predicted"/>
<sequence length="359" mass="41184">MMIKNLVRLSIIAFLLPLYCFADVLQLKESAPERYVVKKGDTLWDISNLYLDKAWLWPELWRNNVHITNPHLIYPGDELHLVKNSKGEVSLEVVRENIDKLKIKLSPDGNKQLKQAQAIPALPWSMIRPYINNEMIMSDEDYERHPYVLGNEEGAVRYYEDNLVLGKSLRRRSDEMRIIRKQNELFDMQGQLIGVQVRHLARAKVVKTKLKQQSLVKIQESSLEIKRGDRIIPYQEFDQDEISLIAAEDQIGFIIGDLEQHNLLGKFNVVILDLGEMEVSPGTVMGIYSQGPRIIDGYQPKYEGESDVIRSAFEMGDEIEQPALKVGEVIVFKSFDKASYALITESTKVIKRGMIVAKP</sequence>
<dbReference type="EMBL" id="JAKGAS010000002">
    <property type="protein sequence ID" value="MCF2947180.1"/>
    <property type="molecule type" value="Genomic_DNA"/>
</dbReference>
<protein>
    <submittedName>
        <fullName evidence="2">LysM peptidoglycan-binding domain-containing protein</fullName>
    </submittedName>
</protein>
<dbReference type="RefSeq" id="WP_235310714.1">
    <property type="nucleotide sequence ID" value="NZ_JAKGAS010000002.1"/>
</dbReference>
<reference evidence="2 3" key="1">
    <citation type="submission" date="2022-01" db="EMBL/GenBank/DDBJ databases">
        <title>Paraglaciecola sp. G1-23.</title>
        <authorList>
            <person name="Jin M.S."/>
            <person name="Han D.M."/>
            <person name="Kim H.M."/>
            <person name="Jeon C.O."/>
        </authorList>
    </citation>
    <scope>NUCLEOTIDE SEQUENCE [LARGE SCALE GENOMIC DNA]</scope>
    <source>
        <strain evidence="2 3">G1-23</strain>
    </source>
</reference>
<evidence type="ECO:0000313" key="2">
    <source>
        <dbReference type="EMBL" id="MCF2947180.1"/>
    </source>
</evidence>
<comment type="caution">
    <text evidence="2">The sequence shown here is derived from an EMBL/GenBank/DDBJ whole genome shotgun (WGS) entry which is preliminary data.</text>
</comment>
<feature type="domain" description="LysM" evidence="1">
    <location>
        <begin position="33"/>
        <end position="81"/>
    </location>
</feature>
<keyword evidence="3" id="KW-1185">Reference proteome</keyword>
<dbReference type="Pfam" id="PF01476">
    <property type="entry name" value="LysM"/>
    <property type="match status" value="1"/>
</dbReference>
<dbReference type="CDD" id="cd00118">
    <property type="entry name" value="LysM"/>
    <property type="match status" value="1"/>
</dbReference>
<evidence type="ECO:0000259" key="1">
    <source>
        <dbReference type="PROSITE" id="PS51782"/>
    </source>
</evidence>
<evidence type="ECO:0000313" key="3">
    <source>
        <dbReference type="Proteomes" id="UP001521137"/>
    </source>
</evidence>
<dbReference type="InterPro" id="IPR018392">
    <property type="entry name" value="LysM"/>
</dbReference>
<gene>
    <name evidence="2" type="ORF">L0668_03610</name>
</gene>
<name>A0ABS9D2P1_9ALTE</name>
<dbReference type="InterPro" id="IPR036779">
    <property type="entry name" value="LysM_dom_sf"/>
</dbReference>
<dbReference type="PANTHER" id="PTHR34700:SF8">
    <property type="entry name" value="POTASSIUM BINDING PROTEIN KBP"/>
    <property type="match status" value="1"/>
</dbReference>
<organism evidence="2 3">
    <name type="scientific">Paraglaciecola algarum</name>
    <dbReference type="NCBI Taxonomy" id="3050085"/>
    <lineage>
        <taxon>Bacteria</taxon>
        <taxon>Pseudomonadati</taxon>
        <taxon>Pseudomonadota</taxon>
        <taxon>Gammaproteobacteria</taxon>
        <taxon>Alteromonadales</taxon>
        <taxon>Alteromonadaceae</taxon>
        <taxon>Paraglaciecola</taxon>
    </lineage>
</organism>
<dbReference type="Gene3D" id="3.10.350.10">
    <property type="entry name" value="LysM domain"/>
    <property type="match status" value="1"/>
</dbReference>
<dbReference type="Proteomes" id="UP001521137">
    <property type="component" value="Unassembled WGS sequence"/>
</dbReference>
<dbReference type="PANTHER" id="PTHR34700">
    <property type="entry name" value="POTASSIUM BINDING PROTEIN KBP"/>
    <property type="match status" value="1"/>
</dbReference>
<dbReference type="InterPro" id="IPR052196">
    <property type="entry name" value="Bact_Kbp"/>
</dbReference>
<accession>A0ABS9D2P1</accession>
<dbReference type="PROSITE" id="PS51782">
    <property type="entry name" value="LYSM"/>
    <property type="match status" value="1"/>
</dbReference>
<dbReference type="SUPFAM" id="SSF54106">
    <property type="entry name" value="LysM domain"/>
    <property type="match status" value="1"/>
</dbReference>